<sequence length="503" mass="57428">MNVTRILNKVYFSPRLKEIEQYADHAGKLQQDVLQRLVGMATDTEWGKKYGYASILTYEDFKNRLPIQTYEEIKPYVTRLRAGEQNLLWPSEIRWFAKSSGTTNDKSKFLPVSRESLQDTHYKGGRDAVAIYLGQNPESRFFSGKGLILGGSHAPNLNTNHSLVGDLSAILIENINPLVNLVRVPSKQTALMEHFEPKMEAIANETIRANVSNLSGVPSWMLVLIKHVLEKTGKQSLDEVWPNLEVFFHGGVAFTPYREQYKEVIRSSKMHYIETYNASEGYFGTQNDPNDPSMLLMIDYGVFYEFIPLEDVGMDNPRTYCLEEVELNKNYAMVISTSAGLWRYMIGDTVKFTSKNPYKFVITGRTKHFINAFGEELIVDNAERGLAKACAATGALISDYSAAPVFMDKDAKCRHQWLIEFAQMPNSMEEFVKTLDATLKEVNSDYEAKRQNDLALQLPEVVVARKHLFHDWLDSKGKLGGQHKVPRLSNTREYMEEMLRLNR</sequence>
<dbReference type="PANTHER" id="PTHR31901">
    <property type="entry name" value="GH3 DOMAIN-CONTAINING PROTEIN"/>
    <property type="match status" value="1"/>
</dbReference>
<dbReference type="Gene3D" id="3.40.50.12780">
    <property type="entry name" value="N-terminal domain of ligase-like"/>
    <property type="match status" value="1"/>
</dbReference>
<dbReference type="InterPro" id="IPR004993">
    <property type="entry name" value="GH3"/>
</dbReference>
<dbReference type="InterPro" id="IPR055377">
    <property type="entry name" value="GH3_M"/>
</dbReference>
<evidence type="ECO:0000313" key="4">
    <source>
        <dbReference type="Proteomes" id="UP000396835"/>
    </source>
</evidence>
<feature type="domain" description="GH3 C-terminal" evidence="2">
    <location>
        <begin position="381"/>
        <end position="493"/>
    </location>
</feature>
<dbReference type="EMBL" id="CAACYH010000004">
    <property type="protein sequence ID" value="VFB13391.1"/>
    <property type="molecule type" value="Genomic_DNA"/>
</dbReference>
<dbReference type="Proteomes" id="UP000396835">
    <property type="component" value="Unassembled WGS sequence"/>
</dbReference>
<dbReference type="Pfam" id="PF03321">
    <property type="entry name" value="GH3"/>
    <property type="match status" value="1"/>
</dbReference>
<dbReference type="RefSeq" id="WP_131751786.1">
    <property type="nucleotide sequence ID" value="NZ_CAACYH010000004.1"/>
</dbReference>
<gene>
    <name evidence="3" type="ORF">NCTC7812_00915</name>
</gene>
<dbReference type="Pfam" id="PF23571">
    <property type="entry name" value="GH3_M"/>
    <property type="match status" value="1"/>
</dbReference>
<evidence type="ECO:0000313" key="3">
    <source>
        <dbReference type="EMBL" id="VFB13391.1"/>
    </source>
</evidence>
<reference evidence="3 4" key="1">
    <citation type="submission" date="2019-02" db="EMBL/GenBank/DDBJ databases">
        <authorList>
            <consortium name="Pathogen Informatics"/>
        </authorList>
    </citation>
    <scope>NUCLEOTIDE SEQUENCE [LARGE SCALE GENOMIC DNA]</scope>
    <source>
        <strain evidence="3 4">3012STDY7078512</strain>
    </source>
</reference>
<dbReference type="OrthoDB" id="5678283at2"/>
<dbReference type="Pfam" id="PF23572">
    <property type="entry name" value="GH3_C"/>
    <property type="match status" value="1"/>
</dbReference>
<evidence type="ECO:0000259" key="2">
    <source>
        <dbReference type="Pfam" id="PF23572"/>
    </source>
</evidence>
<name>A0A449I1S0_9BACE</name>
<dbReference type="InterPro" id="IPR055378">
    <property type="entry name" value="GH3_C"/>
</dbReference>
<dbReference type="InterPro" id="IPR042099">
    <property type="entry name" value="ANL_N_sf"/>
</dbReference>
<dbReference type="AlphaFoldDB" id="A0A449I1S0"/>
<dbReference type="GO" id="GO:0005737">
    <property type="term" value="C:cytoplasm"/>
    <property type="evidence" value="ECO:0007669"/>
    <property type="project" value="TreeGrafter"/>
</dbReference>
<evidence type="ECO:0000259" key="1">
    <source>
        <dbReference type="Pfam" id="PF23571"/>
    </source>
</evidence>
<dbReference type="PANTHER" id="PTHR31901:SF9">
    <property type="entry name" value="GH3 DOMAIN-CONTAINING PROTEIN"/>
    <property type="match status" value="1"/>
</dbReference>
<organism evidence="3 4">
    <name type="scientific">Prevotella heparinolytica</name>
    <dbReference type="NCBI Taxonomy" id="28113"/>
    <lineage>
        <taxon>Bacteria</taxon>
        <taxon>Pseudomonadati</taxon>
        <taxon>Bacteroidota</taxon>
        <taxon>Bacteroidia</taxon>
        <taxon>Bacteroidales</taxon>
        <taxon>Bacteroidaceae</taxon>
        <taxon>Bacteroides</taxon>
    </lineage>
</organism>
<proteinExistence type="predicted"/>
<feature type="domain" description="GH3 middle" evidence="1">
    <location>
        <begin position="296"/>
        <end position="365"/>
    </location>
</feature>
<dbReference type="GO" id="GO:0016881">
    <property type="term" value="F:acid-amino acid ligase activity"/>
    <property type="evidence" value="ECO:0007669"/>
    <property type="project" value="TreeGrafter"/>
</dbReference>
<accession>A0A449I1S0</accession>
<protein>
    <submittedName>
        <fullName evidence="3">GH3 auxin-responsive promoter</fullName>
    </submittedName>
</protein>